<dbReference type="Pfam" id="PF07609">
    <property type="entry name" value="DUF1572"/>
    <property type="match status" value="1"/>
</dbReference>
<reference evidence="1 2" key="1">
    <citation type="submission" date="2022-08" db="EMBL/GenBank/DDBJ databases">
        <title>Paenibacillus endoradicis sp. nov., Paenibacillus radicibacter sp. nov and Paenibacillus pararadicis sp. nov., three cold-adapted plant growth-promoting bacteria isolated from root of Larix gmelinii in Great Khingan.</title>
        <authorList>
            <person name="Xue H."/>
        </authorList>
    </citation>
    <scope>NUCLEOTIDE SEQUENCE [LARGE SCALE GENOMIC DNA]</scope>
    <source>
        <strain evidence="1 2">N5-1-1-5</strain>
    </source>
</reference>
<dbReference type="Gene3D" id="1.20.120.450">
    <property type="entry name" value="dinb family like domain"/>
    <property type="match status" value="1"/>
</dbReference>
<evidence type="ECO:0000313" key="2">
    <source>
        <dbReference type="Proteomes" id="UP001300012"/>
    </source>
</evidence>
<accession>A0ABT1YA98</accession>
<evidence type="ECO:0000313" key="1">
    <source>
        <dbReference type="EMBL" id="MCR8630115.1"/>
    </source>
</evidence>
<sequence length="163" mass="19248">MNYEFNRNWLIAKFRELQDSMLKVLEQLDDEHVNWRPNNYSNSISNLIMHINGYIKERIEKGILHRTISRSRDEELGAIIVPNEELQQLIKERFDFVISTIECITEEQLDAIQVVRGSDRTNLDMLHQCAAHFSEHVGQILYIAKLRLRERYKSLTGPIKPKL</sequence>
<dbReference type="Proteomes" id="UP001300012">
    <property type="component" value="Unassembled WGS sequence"/>
</dbReference>
<gene>
    <name evidence="1" type="ORF">NV381_02755</name>
</gene>
<keyword evidence="2" id="KW-1185">Reference proteome</keyword>
<dbReference type="RefSeq" id="WP_258211738.1">
    <property type="nucleotide sequence ID" value="NZ_JANQBD010000002.1"/>
</dbReference>
<protein>
    <submittedName>
        <fullName evidence="1">DUF1572 domain-containing protein</fullName>
    </submittedName>
</protein>
<proteinExistence type="predicted"/>
<organism evidence="1 2">
    <name type="scientific">Paenibacillus radicis</name>
    <name type="common">ex Xue et al. 2023</name>
    <dbReference type="NCBI Taxonomy" id="2972489"/>
    <lineage>
        <taxon>Bacteria</taxon>
        <taxon>Bacillati</taxon>
        <taxon>Bacillota</taxon>
        <taxon>Bacilli</taxon>
        <taxon>Bacillales</taxon>
        <taxon>Paenibacillaceae</taxon>
        <taxon>Paenibacillus</taxon>
    </lineage>
</organism>
<dbReference type="EMBL" id="JANQBD010000002">
    <property type="protein sequence ID" value="MCR8630115.1"/>
    <property type="molecule type" value="Genomic_DNA"/>
</dbReference>
<dbReference type="SUPFAM" id="SSF109854">
    <property type="entry name" value="DinB/YfiT-like putative metalloenzymes"/>
    <property type="match status" value="1"/>
</dbReference>
<dbReference type="InterPro" id="IPR011466">
    <property type="entry name" value="DUF1572"/>
</dbReference>
<name>A0ABT1YA98_9BACL</name>
<dbReference type="InterPro" id="IPR034660">
    <property type="entry name" value="DinB/YfiT-like"/>
</dbReference>
<comment type="caution">
    <text evidence="1">The sequence shown here is derived from an EMBL/GenBank/DDBJ whole genome shotgun (WGS) entry which is preliminary data.</text>
</comment>